<dbReference type="EMBL" id="AC004473">
    <property type="protein sequence ID" value="AAC24076.1"/>
    <property type="molecule type" value="Genomic_DNA"/>
</dbReference>
<evidence type="ECO:0000313" key="1">
    <source>
        <dbReference type="EMBL" id="AAC24076.1"/>
    </source>
</evidence>
<reference evidence="1" key="1">
    <citation type="submission" date="1998-05" db="EMBL/GenBank/DDBJ databases">
        <title>Arabidopsis thaliana chromosome 1 BAC T13D8 sequence.</title>
        <authorList>
            <person name="Vysotskaia V.S."/>
            <person name="Schwartz J.R."/>
            <person name="Kwan A."/>
            <person name="Toriumi M."/>
            <person name="Yu G."/>
            <person name="Oji"/>
            <person name="O"/>
            <person name="Liu S."/>
            <person name="Li J."/>
            <person name="Araujo R."/>
            <person name="Au M."/>
            <person name="Brendel V."/>
            <person name="Buehler E."/>
            <person name="Conway A.B."/>
            <person name="Conway A.R."/>
            <person name="Dewar K."/>
            <person name="Feng J."/>
            <person name="Kim C."/>
            <person name="Kurtz D."/>
            <person name="Li Y."/>
            <person name="Palm C.J."/>
            <person name="Shinn P."/>
            <person name="Sun H."/>
            <person name="Davis R.W."/>
            <person name="Ecker J.R."/>
            <person name="Federspiel N.A."/>
            <person name="Theologis A."/>
        </authorList>
    </citation>
    <scope>NUCLEOTIDE SEQUENCE</scope>
</reference>
<dbReference type="AlphaFoldDB" id="O80767"/>
<reference key="3">
    <citation type="journal article" date="2000" name="Nature">
        <title>Sequence and analysis of chromosome 1 of the plant Arabidopsis thaliana.</title>
        <authorList>
            <person name="Theologis A."/>
            <person name="Ecker J.R."/>
            <person name="Palm C.J."/>
            <person name="Federspiel N.A."/>
            <person name="Kaul S."/>
            <person name="White O."/>
            <person name="Alonso J."/>
            <person name="Altafi H."/>
            <person name="Araujo R."/>
            <person name="Bowman C.L."/>
            <person name="Brooks S.Y."/>
            <person name="Buehler E."/>
            <person name="Chan A."/>
            <person name="Chao Q."/>
            <person name="Chen H."/>
            <person name="Cheuk R.F."/>
            <person name="Chin C.W."/>
            <person name="Chung M.K."/>
            <person name="Conn L."/>
            <person name="Conway A.B."/>
            <person name="Conway A.R."/>
            <person name="Creasy T.H."/>
            <person name="Dewar K."/>
            <person name="Dunn P."/>
            <person name="Etgu P."/>
            <person name="Feldblyum T.V."/>
            <person name="Feng J."/>
            <person name="Fong B."/>
            <person name="Fujii C.Y."/>
            <person name="Gill J.E."/>
            <person name="Goldsmith A.D."/>
            <person name="Haas B."/>
            <person name="Hansen N.F."/>
            <person name="Hughes B."/>
            <person name="Huizar L."/>
            <person name="Hunter J.L."/>
            <person name="Jenkins J."/>
            <person name="Johnson-Hopson C."/>
            <person name="Khan S."/>
            <person name="Khaykin E."/>
            <person name="Kim C.J."/>
            <person name="Koo H.L."/>
            <person name="Kremenetskaia I."/>
            <person name="Kurtz D.B."/>
            <person name="Kwan A."/>
            <person name="Lam B."/>
            <person name="Langin-Hooper S."/>
            <person name="Lee A."/>
            <person name="Lee J.M."/>
            <person name="Lenz C.A."/>
            <person name="Li J.H."/>
            <person name="Li Y."/>
            <person name="Lin X."/>
            <person name="Liu S.X."/>
            <person name="Liu Z.A."/>
            <person name="Luros J.S."/>
            <person name="Maiti R."/>
            <person name="Marziali A."/>
            <person name="Militscher J."/>
            <person name="Miranda M."/>
            <person name="Nguyen M."/>
            <person name="Nierman W.C."/>
            <person name="Osborne B.I."/>
            <person name="Pai G."/>
            <person name="Peterson J."/>
            <person name="Pham P.K."/>
            <person name="Rizzo M."/>
            <person name="Rooney T."/>
            <person name="Rowley D."/>
            <person name="Sakano H."/>
            <person name="Salzberg S.L."/>
            <person name="Schwartz J.R."/>
            <person name="Shinn P."/>
            <person name="Southwick A.M."/>
            <person name="Sun H."/>
            <person name="Tallon L.J."/>
            <person name="Tambunga G."/>
            <person name="Toriumi M.J."/>
            <person name="Town C.D."/>
            <person name="Utterback T."/>
            <person name="Van Aken S."/>
            <person name="Vaysberg M."/>
            <person name="Vysotskaia V.S."/>
            <person name="Walker M."/>
            <person name="Wu D."/>
            <person name="Yu G."/>
            <person name="Fraser C.M."/>
            <person name="Venter J.C."/>
            <person name="Davis R.W."/>
        </authorList>
    </citation>
    <scope>NUCLEOTIDE SEQUENCE [LARGE SCALE GENOMIC DNA]</scope>
    <source>
        <strain>cv. Columbia</strain>
    </source>
</reference>
<reference evidence="1" key="2">
    <citation type="submission" date="1998-06" db="EMBL/GenBank/DDBJ databases">
        <authorList>
            <person name="Theologis"/>
        </authorList>
    </citation>
    <scope>NUCLEOTIDE SEQUENCE</scope>
</reference>
<name>O80767_ARATH</name>
<dbReference type="PIR" id="T02296">
    <property type="entry name" value="T02296"/>
</dbReference>
<proteinExistence type="predicted"/>
<protein>
    <submittedName>
        <fullName evidence="1">T13D8.33</fullName>
    </submittedName>
</protein>
<organism evidence="1">
    <name type="scientific">Arabidopsis thaliana</name>
    <name type="common">Mouse-ear cress</name>
    <dbReference type="NCBI Taxonomy" id="3702"/>
    <lineage>
        <taxon>Eukaryota</taxon>
        <taxon>Viridiplantae</taxon>
        <taxon>Streptophyta</taxon>
        <taxon>Embryophyta</taxon>
        <taxon>Tracheophyta</taxon>
        <taxon>Spermatophyta</taxon>
        <taxon>Magnoliopsida</taxon>
        <taxon>eudicotyledons</taxon>
        <taxon>Gunneridae</taxon>
        <taxon>Pentapetalae</taxon>
        <taxon>rosids</taxon>
        <taxon>malvids</taxon>
        <taxon>Brassicales</taxon>
        <taxon>Brassicaceae</taxon>
        <taxon>Camelineae</taxon>
        <taxon>Arabidopsis</taxon>
    </lineage>
</organism>
<accession>O80767</accession>
<gene>
    <name evidence="1" type="primary">T13D8.33</name>
</gene>
<sequence>MENNAPVPKLLLQVNFSIFSVLRNSNSVKISVDYQFFLTNPPKEILRLLVFRVISLSFVFDSASPSMKIESVFAKLVTLSVYLMLCIVADTGIGCNLEEFQNLRCPREFNGAKIWVLFRIVQIELNLFASLLSL</sequence>